<protein>
    <recommendedName>
        <fullName evidence="2">SoxA A3 domain-containing protein</fullName>
    </recommendedName>
</protein>
<dbReference type="GO" id="GO:0016491">
    <property type="term" value="F:oxidoreductase activity"/>
    <property type="evidence" value="ECO:0007669"/>
    <property type="project" value="UniProtKB-KW"/>
</dbReference>
<sequence length="318" mass="33764">MTAAAGHSYLNRYGVVVGREVLVQTQNDAAYEAAIDLAQCGVKVILADARQGGAAAWRQQALKYAGAELLLGHGIAKVLGDKSVSGAQLVKLDGRNNQVVGSGPRLSVDTVLSSGGLTSTVHLFCHNGGRPVWNQQQLPTPPWAALLLGHGRGSSGNAPSVASEEVAAPRAIFRLPDGKPEGHGAKAFVDYQNDVAAADIHTAVRENYRSIEHVKRYTALGFGTDQGKLSNINGFAIAAEALGKPIAEVGTTTYRPSYTPVTFGALAGPHVGETFDARRYTAMQASHDARKAEYEVVGQWMRPWYFPKPGEDLHAAVN</sequence>
<reference evidence="3" key="1">
    <citation type="submission" date="2022-08" db="UniProtKB">
        <authorList>
            <consortium name="EnsemblMetazoa"/>
        </authorList>
    </citation>
    <scope>IDENTIFICATION</scope>
</reference>
<name>A0A8W7PN31_ANOCL</name>
<dbReference type="AlphaFoldDB" id="A0A8W7PN31"/>
<dbReference type="Proteomes" id="UP000075882">
    <property type="component" value="Unassembled WGS sequence"/>
</dbReference>
<dbReference type="InterPro" id="IPR041117">
    <property type="entry name" value="SoxA_A3"/>
</dbReference>
<proteinExistence type="predicted"/>
<dbReference type="Gene3D" id="3.50.50.60">
    <property type="entry name" value="FAD/NAD(P)-binding domain"/>
    <property type="match status" value="1"/>
</dbReference>
<dbReference type="EnsemblMetazoa" id="ACOM034660-RA">
    <property type="protein sequence ID" value="ACOM034660-PA.1"/>
    <property type="gene ID" value="ACOM034660"/>
</dbReference>
<feature type="domain" description="SoxA A3" evidence="2">
    <location>
        <begin position="186"/>
        <end position="268"/>
    </location>
</feature>
<evidence type="ECO:0000313" key="3">
    <source>
        <dbReference type="EnsemblMetazoa" id="ACOM034660-PA.1"/>
    </source>
</evidence>
<organism evidence="3">
    <name type="scientific">Anopheles coluzzii</name>
    <name type="common">African malaria mosquito</name>
    <dbReference type="NCBI Taxonomy" id="1518534"/>
    <lineage>
        <taxon>Eukaryota</taxon>
        <taxon>Metazoa</taxon>
        <taxon>Ecdysozoa</taxon>
        <taxon>Arthropoda</taxon>
        <taxon>Hexapoda</taxon>
        <taxon>Insecta</taxon>
        <taxon>Pterygota</taxon>
        <taxon>Neoptera</taxon>
        <taxon>Endopterygota</taxon>
        <taxon>Diptera</taxon>
        <taxon>Nematocera</taxon>
        <taxon>Culicoidea</taxon>
        <taxon>Culicidae</taxon>
        <taxon>Anophelinae</taxon>
        <taxon>Anopheles</taxon>
    </lineage>
</organism>
<dbReference type="Gene3D" id="1.10.10.1100">
    <property type="entry name" value="BFD-like [2Fe-2S]-binding domain"/>
    <property type="match status" value="1"/>
</dbReference>
<dbReference type="InterPro" id="IPR036188">
    <property type="entry name" value="FAD/NAD-bd_sf"/>
</dbReference>
<evidence type="ECO:0000256" key="1">
    <source>
        <dbReference type="ARBA" id="ARBA00023002"/>
    </source>
</evidence>
<dbReference type="InterPro" id="IPR041854">
    <property type="entry name" value="BFD-like_2Fe2S-bd_dom_sf"/>
</dbReference>
<dbReference type="SUPFAM" id="SSF51905">
    <property type="entry name" value="FAD/NAD(P)-binding domain"/>
    <property type="match status" value="1"/>
</dbReference>
<dbReference type="Pfam" id="PF17806">
    <property type="entry name" value="SO_alpha_A3"/>
    <property type="match status" value="1"/>
</dbReference>
<evidence type="ECO:0000259" key="2">
    <source>
        <dbReference type="Pfam" id="PF17806"/>
    </source>
</evidence>
<accession>A0A8W7PN31</accession>
<keyword evidence="1" id="KW-0560">Oxidoreductase</keyword>